<protein>
    <submittedName>
        <fullName evidence="1">Uncharacterized protein</fullName>
    </submittedName>
</protein>
<organism evidence="1 2">
    <name type="scientific">Araneus ventricosus</name>
    <name type="common">Orbweaver spider</name>
    <name type="synonym">Epeira ventricosa</name>
    <dbReference type="NCBI Taxonomy" id="182803"/>
    <lineage>
        <taxon>Eukaryota</taxon>
        <taxon>Metazoa</taxon>
        <taxon>Ecdysozoa</taxon>
        <taxon>Arthropoda</taxon>
        <taxon>Chelicerata</taxon>
        <taxon>Arachnida</taxon>
        <taxon>Araneae</taxon>
        <taxon>Araneomorphae</taxon>
        <taxon>Entelegynae</taxon>
        <taxon>Araneoidea</taxon>
        <taxon>Araneidae</taxon>
        <taxon>Araneus</taxon>
    </lineage>
</organism>
<dbReference type="EMBL" id="BGPR01000802">
    <property type="protein sequence ID" value="GBM36087.1"/>
    <property type="molecule type" value="Genomic_DNA"/>
</dbReference>
<dbReference type="Proteomes" id="UP000499080">
    <property type="component" value="Unassembled WGS sequence"/>
</dbReference>
<dbReference type="AlphaFoldDB" id="A0A4Y2F5K0"/>
<comment type="caution">
    <text evidence="1">The sequence shown here is derived from an EMBL/GenBank/DDBJ whole genome shotgun (WGS) entry which is preliminary data.</text>
</comment>
<proteinExistence type="predicted"/>
<accession>A0A4Y2F5K0</accession>
<keyword evidence="2" id="KW-1185">Reference proteome</keyword>
<evidence type="ECO:0000313" key="1">
    <source>
        <dbReference type="EMBL" id="GBM36087.1"/>
    </source>
</evidence>
<sequence length="120" mass="14205">MNSDLNPNHSRIRKYATKTRILFPKRTIIKSLNGILRHQAYSLSPELNSQTFSFLLFSWSETPTENGDRRRLITDLIFYGEHEDKFAKLNSDSIDWEETPDEELLSEQNGCRMWKSRHPF</sequence>
<name>A0A4Y2F5K0_ARAVE</name>
<evidence type="ECO:0000313" key="2">
    <source>
        <dbReference type="Proteomes" id="UP000499080"/>
    </source>
</evidence>
<gene>
    <name evidence="1" type="ORF">AVEN_221247_1</name>
</gene>
<reference evidence="1 2" key="1">
    <citation type="journal article" date="2019" name="Sci. Rep.">
        <title>Orb-weaving spider Araneus ventricosus genome elucidates the spidroin gene catalogue.</title>
        <authorList>
            <person name="Kono N."/>
            <person name="Nakamura H."/>
            <person name="Ohtoshi R."/>
            <person name="Moran D.A.P."/>
            <person name="Shinohara A."/>
            <person name="Yoshida Y."/>
            <person name="Fujiwara M."/>
            <person name="Mori M."/>
            <person name="Tomita M."/>
            <person name="Arakawa K."/>
        </authorList>
    </citation>
    <scope>NUCLEOTIDE SEQUENCE [LARGE SCALE GENOMIC DNA]</scope>
</reference>